<evidence type="ECO:0000313" key="3">
    <source>
        <dbReference type="Proteomes" id="UP001175000"/>
    </source>
</evidence>
<feature type="compositionally biased region" description="Pro residues" evidence="1">
    <location>
        <begin position="547"/>
        <end position="560"/>
    </location>
</feature>
<feature type="region of interest" description="Disordered" evidence="1">
    <location>
        <begin position="1010"/>
        <end position="1044"/>
    </location>
</feature>
<dbReference type="EMBL" id="JAULSU010000002">
    <property type="protein sequence ID" value="KAK0626938.1"/>
    <property type="molecule type" value="Genomic_DNA"/>
</dbReference>
<feature type="compositionally biased region" description="Polar residues" evidence="1">
    <location>
        <begin position="1010"/>
        <end position="1027"/>
    </location>
</feature>
<feature type="compositionally biased region" description="Basic and acidic residues" evidence="1">
    <location>
        <begin position="244"/>
        <end position="254"/>
    </location>
</feature>
<feature type="compositionally biased region" description="Low complexity" evidence="1">
    <location>
        <begin position="565"/>
        <end position="581"/>
    </location>
</feature>
<organism evidence="2 3">
    <name type="scientific">Immersiella caudata</name>
    <dbReference type="NCBI Taxonomy" id="314043"/>
    <lineage>
        <taxon>Eukaryota</taxon>
        <taxon>Fungi</taxon>
        <taxon>Dikarya</taxon>
        <taxon>Ascomycota</taxon>
        <taxon>Pezizomycotina</taxon>
        <taxon>Sordariomycetes</taxon>
        <taxon>Sordariomycetidae</taxon>
        <taxon>Sordariales</taxon>
        <taxon>Lasiosphaeriaceae</taxon>
        <taxon>Immersiella</taxon>
    </lineage>
</organism>
<feature type="region of interest" description="Disordered" evidence="1">
    <location>
        <begin position="433"/>
        <end position="480"/>
    </location>
</feature>
<gene>
    <name evidence="2" type="ORF">B0T14DRAFT_562803</name>
</gene>
<feature type="compositionally biased region" description="Basic and acidic residues" evidence="1">
    <location>
        <begin position="444"/>
        <end position="453"/>
    </location>
</feature>
<dbReference type="Proteomes" id="UP001175000">
    <property type="component" value="Unassembled WGS sequence"/>
</dbReference>
<evidence type="ECO:0000256" key="1">
    <source>
        <dbReference type="SAM" id="MobiDB-lite"/>
    </source>
</evidence>
<feature type="region of interest" description="Disordered" evidence="1">
    <location>
        <begin position="182"/>
        <end position="304"/>
    </location>
</feature>
<comment type="caution">
    <text evidence="2">The sequence shown here is derived from an EMBL/GenBank/DDBJ whole genome shotgun (WGS) entry which is preliminary data.</text>
</comment>
<evidence type="ECO:0000313" key="2">
    <source>
        <dbReference type="EMBL" id="KAK0626938.1"/>
    </source>
</evidence>
<feature type="region of interest" description="Disordered" evidence="1">
    <location>
        <begin position="536"/>
        <end position="586"/>
    </location>
</feature>
<protein>
    <submittedName>
        <fullName evidence="2">Uncharacterized protein</fullName>
    </submittedName>
</protein>
<feature type="compositionally biased region" description="Basic and acidic residues" evidence="1">
    <location>
        <begin position="219"/>
        <end position="236"/>
    </location>
</feature>
<name>A0AA39X436_9PEZI</name>
<feature type="compositionally biased region" description="Polar residues" evidence="1">
    <location>
        <begin position="1128"/>
        <end position="1147"/>
    </location>
</feature>
<proteinExistence type="predicted"/>
<feature type="region of interest" description="Disordered" evidence="1">
    <location>
        <begin position="1094"/>
        <end position="1154"/>
    </location>
</feature>
<reference evidence="2" key="1">
    <citation type="submission" date="2023-06" db="EMBL/GenBank/DDBJ databases">
        <title>Genome-scale phylogeny and comparative genomics of the fungal order Sordariales.</title>
        <authorList>
            <consortium name="Lawrence Berkeley National Laboratory"/>
            <person name="Hensen N."/>
            <person name="Bonometti L."/>
            <person name="Westerberg I."/>
            <person name="Brannstrom I.O."/>
            <person name="Guillou S."/>
            <person name="Cros-Aarteil S."/>
            <person name="Calhoun S."/>
            <person name="Haridas S."/>
            <person name="Kuo A."/>
            <person name="Mondo S."/>
            <person name="Pangilinan J."/>
            <person name="Riley R."/>
            <person name="Labutti K."/>
            <person name="Andreopoulos B."/>
            <person name="Lipzen A."/>
            <person name="Chen C."/>
            <person name="Yanf M."/>
            <person name="Daum C."/>
            <person name="Ng V."/>
            <person name="Clum A."/>
            <person name="Steindorff A."/>
            <person name="Ohm R."/>
            <person name="Martin F."/>
            <person name="Silar P."/>
            <person name="Natvig D."/>
            <person name="Lalanne C."/>
            <person name="Gautier V."/>
            <person name="Ament-Velasquez S.L."/>
            <person name="Kruys A."/>
            <person name="Hutchinson M.I."/>
            <person name="Powell A.J."/>
            <person name="Barry K."/>
            <person name="Miller A.N."/>
            <person name="Grigoriev I.V."/>
            <person name="Debuchy R."/>
            <person name="Gladieux P."/>
            <person name="Thoren M.H."/>
            <person name="Johannesson H."/>
        </authorList>
    </citation>
    <scope>NUCLEOTIDE SEQUENCE</scope>
    <source>
        <strain evidence="2">CBS 606.72</strain>
    </source>
</reference>
<sequence length="1154" mass="124499">MASPPWGQSSAKVRRRRLLARLREWQDEDSPVAPSEMVAVKYHLQQAKKCRVALVKMGPGEHQGFTYDPHALPKFIGSQLAAQGLTELSSAGVVLSCIIKFLSRSLCGNLSEQKGHPTLIRWYSEEQHRNYYIFGILHEKMTRYQTYTVAELLGLRERQASEPVAAMAANPEIADIVRTPGTVCKPAENKSTSKKSNSSASSDEVLFKGNMSRRNLRGTTRDSARESVGEPSREPARGPPAVRESIREPSRGPLREPAQSTPRESAPPEVSRENASGQWKYRGRSDSEIASAEPNPAPTGIPAQKSEGFQRFVDAVVSPTHVRVTAGGRIVPNTRGHASPASKRSNDIATTEINGVTDKAVPAKLNISPVAPPQTSTPAPAPAPMLPPAPIMMPPYVPSYHPGFPSPMPYGPVYAPHMPPNFAFGQNAVGAPPVAQPAAGNTLRDMHNTKPGEARNMNGSTQDKQDEVKLAPPAPPGHFHQPKPFVFGGHWYLPQVAYPFPPGLGAPVLPHVANMTPCMPPGFVHGMALHPNGQFAQPPGNMLQPPAQFPPSLRPTPTGPAPTVNAPSASTPPTNATPFTTQGQIPSRPVSSNYGTHVNGQIGSAAPNQNALVNTQIQSITAAPITSIKPSDITKKQLENFKAGLKYHEDQLQFNRHQINEKDMEDKILKLQAHIREFETKLKIQLEHEAKVLGHADQKSEDIAPTPATEGPRVSPPPVVTVNHEAASNASARPEMTVEERRCQGNSEYGWSLDTSGNFQPHFYDTGYSVPFGENKSVAPGKDKSWPNDAVSAPAFVPSIGPGSQGSSDENHHRTIKGTMGHGSGPTAKKVEGSTLPIRQAALRSNPSTRSDGKFGVPYLLGTLPKGKDSRTASDEDYVYSRPLTDEERRARFLYWGGCPKEVLKGLPKFDGRHFYPPSPVKERTASPVASNSPPRRVPTMRNEKDYAVRGTKSELDPFRPLTPVQKFASSKQLMVSEDGWRTGRRVDGPERGGFCYSESSEMWDGVVGTSQESNNAASGPREQSTDAGAPDSVERRAGGSGGAKLWPAMLKKASISSAVSSTTAQGYLPQFSGHAAASLSPTMKNLISPIREASPGKTSVVSSDQSDGGAFLTPALENRRENFPPASVSSLEDQFKNISISSSTRHTPGPFHL</sequence>
<feature type="region of interest" description="Disordered" evidence="1">
    <location>
        <begin position="695"/>
        <end position="718"/>
    </location>
</feature>
<keyword evidence="3" id="KW-1185">Reference proteome</keyword>
<accession>A0AA39X436</accession>
<dbReference type="AlphaFoldDB" id="A0AA39X436"/>
<feature type="region of interest" description="Disordered" evidence="1">
    <location>
        <begin position="798"/>
        <end position="830"/>
    </location>
</feature>
<feature type="compositionally biased region" description="Polar residues" evidence="1">
    <location>
        <begin position="1097"/>
        <end position="1107"/>
    </location>
</feature>
<feature type="region of interest" description="Disordered" evidence="1">
    <location>
        <begin position="918"/>
        <end position="942"/>
    </location>
</feature>